<accession>A0A382E1U2</accession>
<feature type="region of interest" description="Disordered" evidence="1">
    <location>
        <begin position="68"/>
        <end position="137"/>
    </location>
</feature>
<feature type="compositionally biased region" description="Basic and acidic residues" evidence="1">
    <location>
        <begin position="96"/>
        <end position="113"/>
    </location>
</feature>
<organism evidence="3">
    <name type="scientific">marine metagenome</name>
    <dbReference type="NCBI Taxonomy" id="408172"/>
    <lineage>
        <taxon>unclassified sequences</taxon>
        <taxon>metagenomes</taxon>
        <taxon>ecological metagenomes</taxon>
    </lineage>
</organism>
<feature type="domain" description="Putative regulatory protein FmdB zinc ribbon" evidence="2">
    <location>
        <begin position="1"/>
        <end position="44"/>
    </location>
</feature>
<evidence type="ECO:0000256" key="1">
    <source>
        <dbReference type="SAM" id="MobiDB-lite"/>
    </source>
</evidence>
<dbReference type="SMART" id="SM00834">
    <property type="entry name" value="CxxC_CXXC_SSSS"/>
    <property type="match status" value="1"/>
</dbReference>
<proteinExistence type="predicted"/>
<dbReference type="AlphaFoldDB" id="A0A382E1U2"/>
<feature type="compositionally biased region" description="Polar residues" evidence="1">
    <location>
        <begin position="78"/>
        <end position="87"/>
    </location>
</feature>
<sequence>MPIYVFECESCGDQLEVKRSITEKIPNRRKCPACKELKLRRIIFAPHVYNKPGDGEISVGLLADRNTERMSSDEKELVNNQHKTGPATQAKPKGKNFWEPKNKSEQDKLDKATTIKAGETSEQFGKRQKKFIETGEA</sequence>
<dbReference type="Pfam" id="PF09723">
    <property type="entry name" value="Zn_ribbon_8"/>
    <property type="match status" value="1"/>
</dbReference>
<gene>
    <name evidence="3" type="ORF">METZ01_LOCUS197269</name>
</gene>
<feature type="compositionally biased region" description="Basic and acidic residues" evidence="1">
    <location>
        <begin position="68"/>
        <end position="77"/>
    </location>
</feature>
<dbReference type="EMBL" id="UINC01042162">
    <property type="protein sequence ID" value="SVB44415.1"/>
    <property type="molecule type" value="Genomic_DNA"/>
</dbReference>
<reference evidence="3" key="1">
    <citation type="submission" date="2018-05" db="EMBL/GenBank/DDBJ databases">
        <authorList>
            <person name="Lanie J.A."/>
            <person name="Ng W.-L."/>
            <person name="Kazmierczak K.M."/>
            <person name="Andrzejewski T.M."/>
            <person name="Davidsen T.M."/>
            <person name="Wayne K.J."/>
            <person name="Tettelin H."/>
            <person name="Glass J.I."/>
            <person name="Rusch D."/>
            <person name="Podicherti R."/>
            <person name="Tsui H.-C.T."/>
            <person name="Winkler M.E."/>
        </authorList>
    </citation>
    <scope>NUCLEOTIDE SEQUENCE</scope>
</reference>
<dbReference type="NCBIfam" id="TIGR02605">
    <property type="entry name" value="CxxC_CxxC_SSSS"/>
    <property type="match status" value="1"/>
</dbReference>
<dbReference type="InterPro" id="IPR013429">
    <property type="entry name" value="Regulatory_FmdB_Zinc_ribbon"/>
</dbReference>
<name>A0A382E1U2_9ZZZZ</name>
<protein>
    <recommendedName>
        <fullName evidence="2">Putative regulatory protein FmdB zinc ribbon domain-containing protein</fullName>
    </recommendedName>
</protein>
<evidence type="ECO:0000259" key="2">
    <source>
        <dbReference type="SMART" id="SM00834"/>
    </source>
</evidence>
<evidence type="ECO:0000313" key="3">
    <source>
        <dbReference type="EMBL" id="SVB44415.1"/>
    </source>
</evidence>